<reference evidence="2" key="1">
    <citation type="submission" date="2020-06" db="EMBL/GenBank/DDBJ databases">
        <authorList>
            <consortium name="Plant Systems Biology data submission"/>
        </authorList>
    </citation>
    <scope>NUCLEOTIDE SEQUENCE</scope>
    <source>
        <strain evidence="2">D6</strain>
    </source>
</reference>
<dbReference type="CDD" id="cd11524">
    <property type="entry name" value="SYLF"/>
    <property type="match status" value="1"/>
</dbReference>
<gene>
    <name evidence="2" type="ORF">SEMRO_2359_G324690.1</name>
</gene>
<name>A0A9N8F212_9STRA</name>
<sequence>MNKVTTMEGMIESSLKLLEDAESNARDTPPEAFQEAFGIVILESMQAGFFFSAEVGTGILLRHDKTNSAWSPPLAIGLTGVGAGLSFGAEKKHMIIFLKEDQFDQTAMTNDFTISLGLEQSFAIGPIGESNEIASNIGNKGSGIATGYSTAVGLYTGLQAGGSTIAPRTAINKKFYGEKLTPKEILFGSIEVPQSEALAKLHAQLSKLAISK</sequence>
<evidence type="ECO:0000313" key="3">
    <source>
        <dbReference type="Proteomes" id="UP001153069"/>
    </source>
</evidence>
<dbReference type="OrthoDB" id="10255128at2759"/>
<evidence type="ECO:0000313" key="2">
    <source>
        <dbReference type="EMBL" id="CAB9528935.1"/>
    </source>
</evidence>
<keyword evidence="3" id="KW-1185">Reference proteome</keyword>
<protein>
    <submittedName>
        <fullName evidence="2">LAS seventeen-binding protein 3</fullName>
    </submittedName>
</protein>
<dbReference type="AlphaFoldDB" id="A0A9N8F212"/>
<proteinExistence type="predicted"/>
<dbReference type="Pfam" id="PF04366">
    <property type="entry name" value="Ysc84"/>
    <property type="match status" value="1"/>
</dbReference>
<dbReference type="InterPro" id="IPR051702">
    <property type="entry name" value="SH3_domain_YSC84-like"/>
</dbReference>
<organism evidence="2 3">
    <name type="scientific">Seminavis robusta</name>
    <dbReference type="NCBI Taxonomy" id="568900"/>
    <lineage>
        <taxon>Eukaryota</taxon>
        <taxon>Sar</taxon>
        <taxon>Stramenopiles</taxon>
        <taxon>Ochrophyta</taxon>
        <taxon>Bacillariophyta</taxon>
        <taxon>Bacillariophyceae</taxon>
        <taxon>Bacillariophycidae</taxon>
        <taxon>Naviculales</taxon>
        <taxon>Naviculaceae</taxon>
        <taxon>Seminavis</taxon>
    </lineage>
</organism>
<dbReference type="PANTHER" id="PTHR15629:SF2">
    <property type="entry name" value="SH3 DOMAIN-CONTAINING YSC84-LIKE PROTEIN 1"/>
    <property type="match status" value="1"/>
</dbReference>
<dbReference type="PANTHER" id="PTHR15629">
    <property type="entry name" value="SH3YL1 PROTEIN"/>
    <property type="match status" value="1"/>
</dbReference>
<dbReference type="GO" id="GO:0035091">
    <property type="term" value="F:phosphatidylinositol binding"/>
    <property type="evidence" value="ECO:0007669"/>
    <property type="project" value="TreeGrafter"/>
</dbReference>
<dbReference type="InterPro" id="IPR007461">
    <property type="entry name" value="Ysc84_actin-binding"/>
</dbReference>
<feature type="domain" description="Ysc84 actin-binding" evidence="1">
    <location>
        <begin position="79"/>
        <end position="206"/>
    </location>
</feature>
<comment type="caution">
    <text evidence="2">The sequence shown here is derived from an EMBL/GenBank/DDBJ whole genome shotgun (WGS) entry which is preliminary data.</text>
</comment>
<accession>A0A9N8F212</accession>
<evidence type="ECO:0000259" key="1">
    <source>
        <dbReference type="Pfam" id="PF04366"/>
    </source>
</evidence>
<dbReference type="Proteomes" id="UP001153069">
    <property type="component" value="Unassembled WGS sequence"/>
</dbReference>
<dbReference type="EMBL" id="CAICTM010002357">
    <property type="protein sequence ID" value="CAB9528935.1"/>
    <property type="molecule type" value="Genomic_DNA"/>
</dbReference>